<evidence type="ECO:0000256" key="2">
    <source>
        <dbReference type="ARBA" id="ARBA00022527"/>
    </source>
</evidence>
<comment type="similarity">
    <text evidence="11">Belongs to the SrkA/RdoA protein kinase family.</text>
</comment>
<dbReference type="InterPro" id="IPR032882">
    <property type="entry name" value="SrkA/RdoA"/>
</dbReference>
<accession>A0ABS5V4I3</accession>
<dbReference type="EC" id="2.7.11.1" evidence="11"/>
<sequence>MMSSAFHFQELTPDTILDAIESVGIYPETGLIPLNSFENRVYQFRCDRAQRYVTKFYRPERWSDDQIREEHAFAAELADAELPVAVPVAIDGKTLFEFKGFRFALFPSLGGRPFEMDNLDQLEAIGHLLGRMHQVGRVAPFGEREHIGPHFARRALTVLEESTLVPGHLHAELLSAAKTLTQAIEQHWFEAKALRLHGDLHPGNILWMPDGPGVVDLDDAVTGPAIQDLWMMLSGDDNDRRLQLDTLLLAYEEFSDFDHRELKLIEPLRGIRMLHHMAWVLRRWDDPAFPQHFPWFEDESFWQRQCRELMQQCQLIAAPPLSLQPF</sequence>
<evidence type="ECO:0000259" key="12">
    <source>
        <dbReference type="Pfam" id="PF01636"/>
    </source>
</evidence>
<dbReference type="NCBIfam" id="NF008738">
    <property type="entry name" value="PRK11768.1"/>
    <property type="match status" value="1"/>
</dbReference>
<dbReference type="EMBL" id="JAHEPS010000004">
    <property type="protein sequence ID" value="MBT1445375.1"/>
    <property type="molecule type" value="Genomic_DNA"/>
</dbReference>
<dbReference type="GO" id="GO:0004674">
    <property type="term" value="F:protein serine/threonine kinase activity"/>
    <property type="evidence" value="ECO:0007669"/>
    <property type="project" value="UniProtKB-KW"/>
</dbReference>
<evidence type="ECO:0000313" key="13">
    <source>
        <dbReference type="EMBL" id="MBT1445375.1"/>
    </source>
</evidence>
<feature type="active site" evidence="11">
    <location>
        <position position="216"/>
    </location>
</feature>
<comment type="subcellular location">
    <subcellularLocation>
        <location evidence="11">Cytoplasm</location>
    </subcellularLocation>
</comment>
<dbReference type="PANTHER" id="PTHR39573">
    <property type="entry name" value="STRESS RESPONSE KINASE A"/>
    <property type="match status" value="1"/>
</dbReference>
<keyword evidence="7 11" id="KW-0418">Kinase</keyword>
<evidence type="ECO:0000256" key="11">
    <source>
        <dbReference type="HAMAP-Rule" id="MF_01497"/>
    </source>
</evidence>
<evidence type="ECO:0000256" key="7">
    <source>
        <dbReference type="ARBA" id="ARBA00022777"/>
    </source>
</evidence>
<feature type="binding site" evidence="11">
    <location>
        <position position="216"/>
    </location>
    <ligand>
        <name>Mg(2+)</name>
        <dbReference type="ChEBI" id="CHEBI:18420"/>
    </ligand>
</feature>
<dbReference type="InterPro" id="IPR011009">
    <property type="entry name" value="Kinase-like_dom_sf"/>
</dbReference>
<comment type="catalytic activity">
    <reaction evidence="11">
        <text>L-seryl-[protein] + ATP = O-phospho-L-seryl-[protein] + ADP + H(+)</text>
        <dbReference type="Rhea" id="RHEA:17989"/>
        <dbReference type="Rhea" id="RHEA-COMP:9863"/>
        <dbReference type="Rhea" id="RHEA-COMP:11604"/>
        <dbReference type="ChEBI" id="CHEBI:15378"/>
        <dbReference type="ChEBI" id="CHEBI:29999"/>
        <dbReference type="ChEBI" id="CHEBI:30616"/>
        <dbReference type="ChEBI" id="CHEBI:83421"/>
        <dbReference type="ChEBI" id="CHEBI:456216"/>
        <dbReference type="EC" id="2.7.11.1"/>
    </reaction>
</comment>
<keyword evidence="8 11" id="KW-0067">ATP-binding</keyword>
<keyword evidence="1 11" id="KW-0963">Cytoplasm</keyword>
<feature type="site" description="ATP" evidence="11">
    <location>
        <position position="36"/>
    </location>
</feature>
<dbReference type="HAMAP" id="MF_01497">
    <property type="entry name" value="SrkA_kinase"/>
    <property type="match status" value="1"/>
</dbReference>
<dbReference type="Gene3D" id="1.20.1270.170">
    <property type="match status" value="1"/>
</dbReference>
<comment type="catalytic activity">
    <reaction evidence="11">
        <text>L-threonyl-[protein] + ATP = O-phospho-L-threonyl-[protein] + ADP + H(+)</text>
        <dbReference type="Rhea" id="RHEA:46608"/>
        <dbReference type="Rhea" id="RHEA-COMP:11060"/>
        <dbReference type="Rhea" id="RHEA-COMP:11605"/>
        <dbReference type="ChEBI" id="CHEBI:15378"/>
        <dbReference type="ChEBI" id="CHEBI:30013"/>
        <dbReference type="ChEBI" id="CHEBI:30616"/>
        <dbReference type="ChEBI" id="CHEBI:61977"/>
        <dbReference type="ChEBI" id="CHEBI:456216"/>
        <dbReference type="EC" id="2.7.11.1"/>
    </reaction>
</comment>
<keyword evidence="3 11" id="KW-0597">Phosphoprotein</keyword>
<keyword evidence="14" id="KW-1185">Reference proteome</keyword>
<evidence type="ECO:0000256" key="5">
    <source>
        <dbReference type="ARBA" id="ARBA00022723"/>
    </source>
</evidence>
<keyword evidence="5 11" id="KW-0479">Metal-binding</keyword>
<evidence type="ECO:0000256" key="6">
    <source>
        <dbReference type="ARBA" id="ARBA00022741"/>
    </source>
</evidence>
<feature type="binding site" evidence="11">
    <location>
        <position position="204"/>
    </location>
    <ligand>
        <name>Mg(2+)</name>
        <dbReference type="ChEBI" id="CHEBI:18420"/>
    </ligand>
</feature>
<keyword evidence="10 11" id="KW-0346">Stress response</keyword>
<keyword evidence="4 11" id="KW-0808">Transferase</keyword>
<evidence type="ECO:0000256" key="1">
    <source>
        <dbReference type="ARBA" id="ARBA00022490"/>
    </source>
</evidence>
<evidence type="ECO:0000256" key="9">
    <source>
        <dbReference type="ARBA" id="ARBA00022842"/>
    </source>
</evidence>
<proteinExistence type="inferred from homology"/>
<evidence type="ECO:0000256" key="3">
    <source>
        <dbReference type="ARBA" id="ARBA00022553"/>
    </source>
</evidence>
<gene>
    <name evidence="11" type="primary">srkA</name>
    <name evidence="13" type="ORF">KJI95_12675</name>
</gene>
<dbReference type="Gene3D" id="3.30.200.70">
    <property type="match status" value="1"/>
</dbReference>
<keyword evidence="9 11" id="KW-0460">Magnesium</keyword>
<keyword evidence="6 11" id="KW-0547">Nucleotide-binding</keyword>
<comment type="subunit">
    <text evidence="11">Monomer.</text>
</comment>
<organism evidence="13 14">
    <name type="scientific">Shewanella jiangmenensis</name>
    <dbReference type="NCBI Taxonomy" id="2837387"/>
    <lineage>
        <taxon>Bacteria</taxon>
        <taxon>Pseudomonadati</taxon>
        <taxon>Pseudomonadota</taxon>
        <taxon>Gammaproteobacteria</taxon>
        <taxon>Alteromonadales</taxon>
        <taxon>Shewanellaceae</taxon>
        <taxon>Shewanella</taxon>
    </lineage>
</organism>
<feature type="domain" description="Aminoglycoside phosphotransferase" evidence="12">
    <location>
        <begin position="33"/>
        <end position="263"/>
    </location>
</feature>
<name>A0ABS5V4I3_9GAMM</name>
<dbReference type="SUPFAM" id="SSF56112">
    <property type="entry name" value="Protein kinase-like (PK-like)"/>
    <property type="match status" value="1"/>
</dbReference>
<dbReference type="Pfam" id="PF01636">
    <property type="entry name" value="APH"/>
    <property type="match status" value="1"/>
</dbReference>
<comment type="caution">
    <text evidence="13">The sequence shown here is derived from an EMBL/GenBank/DDBJ whole genome shotgun (WGS) entry which is preliminary data.</text>
</comment>
<protein>
    <recommendedName>
        <fullName evidence="11">Stress response kinase A</fullName>
        <ecNumber evidence="11">2.7.11.1</ecNumber>
    </recommendedName>
    <alternativeName>
        <fullName evidence="11">Serine/threonine-protein kinase SrkA</fullName>
    </alternativeName>
</protein>
<dbReference type="Gene3D" id="1.10.510.10">
    <property type="entry name" value="Transferase(Phosphotransferase) domain 1"/>
    <property type="match status" value="1"/>
</dbReference>
<evidence type="ECO:0000313" key="14">
    <source>
        <dbReference type="Proteomes" id="UP001195903"/>
    </source>
</evidence>
<comment type="function">
    <text evidence="11">A protein kinase that phosphorylates Ser and Thr residues. Probably acts to suppress the effects of stress linked to accumulation of reactive oxygen species. Probably involved in the extracytoplasmic stress response.</text>
</comment>
<evidence type="ECO:0000256" key="10">
    <source>
        <dbReference type="ARBA" id="ARBA00023016"/>
    </source>
</evidence>
<reference evidence="13 14" key="1">
    <citation type="submission" date="2021-05" db="EMBL/GenBank/DDBJ databases">
        <title>Shewanella sp. JM162201.</title>
        <authorList>
            <person name="Xu S."/>
            <person name="Li A."/>
        </authorList>
    </citation>
    <scope>NUCLEOTIDE SEQUENCE [LARGE SCALE GENOMIC DNA]</scope>
    <source>
        <strain evidence="13 14">JM162201</strain>
    </source>
</reference>
<evidence type="ECO:0000256" key="4">
    <source>
        <dbReference type="ARBA" id="ARBA00022679"/>
    </source>
</evidence>
<comment type="cofactor">
    <cofactor evidence="11">
        <name>Mg(2+)</name>
        <dbReference type="ChEBI" id="CHEBI:18420"/>
    </cofactor>
</comment>
<keyword evidence="2 11" id="KW-0723">Serine/threonine-protein kinase</keyword>
<dbReference type="Proteomes" id="UP001195903">
    <property type="component" value="Unassembled WGS sequence"/>
</dbReference>
<feature type="active site" description="Proton acceptor" evidence="11">
    <location>
        <position position="199"/>
    </location>
</feature>
<dbReference type="InterPro" id="IPR002575">
    <property type="entry name" value="Aminoglycoside_PTrfase"/>
</dbReference>
<evidence type="ECO:0000256" key="8">
    <source>
        <dbReference type="ARBA" id="ARBA00022840"/>
    </source>
</evidence>
<dbReference type="PANTHER" id="PTHR39573:SF1">
    <property type="entry name" value="STRESS RESPONSE KINASE A"/>
    <property type="match status" value="1"/>
</dbReference>